<sequence>MPLRLSSHTFTSHAVEAEVEYRLLLPDDHQEGERLPLVLHFHGAMSSSASLELALPLYREAFDAEEFPRAVVACPSTPTQGGFYLDQEDGPAWEAMVGTELPAHLEETFGTFDRVALLGASMGGYGALKQAFADPERFTAVAALSPAVFPGESPADVPARNIPSVLGELHRTMAPGGDARTYARNSVHGRARTRAELIRGSGPSVLIDCGAADEFLLHEGAAYLHEVLTELDIEHTFRLVEGAGHVGPAAERRTLEAIRFLGRALMSR</sequence>
<dbReference type="PANTHER" id="PTHR48098">
    <property type="entry name" value="ENTEROCHELIN ESTERASE-RELATED"/>
    <property type="match status" value="1"/>
</dbReference>
<comment type="caution">
    <text evidence="1">The sequence shown here is derived from an EMBL/GenBank/DDBJ whole genome shotgun (WGS) entry which is preliminary data.</text>
</comment>
<dbReference type="InterPro" id="IPR029058">
    <property type="entry name" value="AB_hydrolase_fold"/>
</dbReference>
<evidence type="ECO:0000313" key="2">
    <source>
        <dbReference type="Proteomes" id="UP000467124"/>
    </source>
</evidence>
<dbReference type="Proteomes" id="UP000467124">
    <property type="component" value="Unassembled WGS sequence"/>
</dbReference>
<accession>A0A7K2IZY3</accession>
<dbReference type="InterPro" id="IPR050583">
    <property type="entry name" value="Mycobacterial_A85_antigen"/>
</dbReference>
<proteinExistence type="predicted"/>
<dbReference type="InterPro" id="IPR000801">
    <property type="entry name" value="Esterase-like"/>
</dbReference>
<dbReference type="AlphaFoldDB" id="A0A7K2IZY3"/>
<dbReference type="RefSeq" id="WP_161112146.1">
    <property type="nucleotide sequence ID" value="NZ_JBHWJG010000001.1"/>
</dbReference>
<dbReference type="Pfam" id="PF00756">
    <property type="entry name" value="Esterase"/>
    <property type="match status" value="1"/>
</dbReference>
<dbReference type="SUPFAM" id="SSF53474">
    <property type="entry name" value="alpha/beta-Hydrolases"/>
    <property type="match status" value="1"/>
</dbReference>
<dbReference type="EMBL" id="WWHY01000001">
    <property type="protein sequence ID" value="MYR35529.1"/>
    <property type="molecule type" value="Genomic_DNA"/>
</dbReference>
<protein>
    <submittedName>
        <fullName evidence="1">Esterase</fullName>
    </submittedName>
</protein>
<organism evidence="1 2">
    <name type="scientific">Nocardiopsis alba</name>
    <dbReference type="NCBI Taxonomy" id="53437"/>
    <lineage>
        <taxon>Bacteria</taxon>
        <taxon>Bacillati</taxon>
        <taxon>Actinomycetota</taxon>
        <taxon>Actinomycetes</taxon>
        <taxon>Streptosporangiales</taxon>
        <taxon>Nocardiopsidaceae</taxon>
        <taxon>Nocardiopsis</taxon>
    </lineage>
</organism>
<dbReference type="Gene3D" id="3.40.50.1820">
    <property type="entry name" value="alpha/beta hydrolase"/>
    <property type="match status" value="1"/>
</dbReference>
<dbReference type="GO" id="GO:0016747">
    <property type="term" value="F:acyltransferase activity, transferring groups other than amino-acyl groups"/>
    <property type="evidence" value="ECO:0007669"/>
    <property type="project" value="TreeGrafter"/>
</dbReference>
<reference evidence="1 2" key="1">
    <citation type="journal article" date="2019" name="Nat. Commun.">
        <title>The antimicrobial potential of Streptomyces from insect microbiomes.</title>
        <authorList>
            <person name="Chevrette M.G."/>
            <person name="Carlson C.M."/>
            <person name="Ortega H.E."/>
            <person name="Thomas C."/>
            <person name="Ananiev G.E."/>
            <person name="Barns K.J."/>
            <person name="Book A.J."/>
            <person name="Cagnazzo J."/>
            <person name="Carlos C."/>
            <person name="Flanigan W."/>
            <person name="Grubbs K.J."/>
            <person name="Horn H.A."/>
            <person name="Hoffmann F.M."/>
            <person name="Klassen J.L."/>
            <person name="Knack J.J."/>
            <person name="Lewin G.R."/>
            <person name="McDonald B.R."/>
            <person name="Muller L."/>
            <person name="Melo W.G.P."/>
            <person name="Pinto-Tomas A.A."/>
            <person name="Schmitz A."/>
            <person name="Wendt-Pienkowski E."/>
            <person name="Wildman S."/>
            <person name="Zhao M."/>
            <person name="Zhang F."/>
            <person name="Bugni T.S."/>
            <person name="Andes D.R."/>
            <person name="Pupo M.T."/>
            <person name="Currie C.R."/>
        </authorList>
    </citation>
    <scope>NUCLEOTIDE SEQUENCE [LARGE SCALE GENOMIC DNA]</scope>
    <source>
        <strain evidence="1 2">SID5840</strain>
    </source>
</reference>
<name>A0A7K2IZY3_9ACTN</name>
<gene>
    <name evidence="1" type="ORF">GTW20_25520</name>
</gene>
<dbReference type="PANTHER" id="PTHR48098:SF1">
    <property type="entry name" value="DIACYLGLYCEROL ACYLTRANSFERASE_MYCOLYLTRANSFERASE AG85A"/>
    <property type="match status" value="1"/>
</dbReference>
<evidence type="ECO:0000313" key="1">
    <source>
        <dbReference type="EMBL" id="MYR35529.1"/>
    </source>
</evidence>